<accession>A0A3E2NEH7</accession>
<evidence type="ECO:0000256" key="1">
    <source>
        <dbReference type="ARBA" id="ARBA00023015"/>
    </source>
</evidence>
<dbReference type="PANTHER" id="PTHR43537:SF5">
    <property type="entry name" value="UXU OPERON TRANSCRIPTIONAL REGULATOR"/>
    <property type="match status" value="1"/>
</dbReference>
<dbReference type="Pfam" id="PF07729">
    <property type="entry name" value="FCD"/>
    <property type="match status" value="1"/>
</dbReference>
<evidence type="ECO:0000313" key="5">
    <source>
        <dbReference type="EMBL" id="GLB28697.1"/>
    </source>
</evidence>
<dbReference type="CDD" id="cd07377">
    <property type="entry name" value="WHTH_GntR"/>
    <property type="match status" value="1"/>
</dbReference>
<organism evidence="6 7">
    <name type="scientific">Lacrimispora amygdalina</name>
    <dbReference type="NCBI Taxonomy" id="253257"/>
    <lineage>
        <taxon>Bacteria</taxon>
        <taxon>Bacillati</taxon>
        <taxon>Bacillota</taxon>
        <taxon>Clostridia</taxon>
        <taxon>Lachnospirales</taxon>
        <taxon>Lachnospiraceae</taxon>
        <taxon>Lacrimispora</taxon>
    </lineage>
</organism>
<comment type="caution">
    <text evidence="6">The sequence shown here is derived from an EMBL/GenBank/DDBJ whole genome shotgun (WGS) entry which is preliminary data.</text>
</comment>
<sequence length="248" mass="28823">MNDKKSMKITHISAVEQVCESLKQSILAEEWQIGEKLPSESSLAELYGVNRLTVRMALQKLNTLGVVETKVGEGTYVKKFSLGDIFYDISDFFSSKKPIDEIYSLRMLIEVECCRLAMIHATDHELDLLKKQLDRYLTARKECQEKGTDESIQALVEEDLIFHYHIFRISHNTVYADLFLLIKNIIRQYLLEIIPRKNNLWIEKKYNEDPDKHVIIYNALLEKDLAACKQAYNEALSLNLMKDEKKDS</sequence>
<keyword evidence="2" id="KW-0238">DNA-binding</keyword>
<evidence type="ECO:0000256" key="3">
    <source>
        <dbReference type="ARBA" id="ARBA00023163"/>
    </source>
</evidence>
<dbReference type="OrthoDB" id="9816541at2"/>
<protein>
    <submittedName>
        <fullName evidence="6">FadR family transcriptional regulator</fullName>
    </submittedName>
    <submittedName>
        <fullName evidence="5">GntR family transcriptional regulator</fullName>
    </submittedName>
</protein>
<dbReference type="SMART" id="SM00895">
    <property type="entry name" value="FCD"/>
    <property type="match status" value="1"/>
</dbReference>
<dbReference type="RefSeq" id="WP_117416589.1">
    <property type="nucleotide sequence ID" value="NZ_BRPJ01000010.1"/>
</dbReference>
<dbReference type="GO" id="GO:0003700">
    <property type="term" value="F:DNA-binding transcription factor activity"/>
    <property type="evidence" value="ECO:0007669"/>
    <property type="project" value="InterPro"/>
</dbReference>
<reference evidence="6 7" key="1">
    <citation type="submission" date="2018-07" db="EMBL/GenBank/DDBJ databases">
        <title>New species, Clostridium PI-S10-A1B.</title>
        <authorList>
            <person name="Krishna G."/>
            <person name="Summeta K."/>
            <person name="Shikha S."/>
            <person name="Prabhu P.B."/>
            <person name="Suresh K."/>
        </authorList>
    </citation>
    <scope>NUCLEOTIDE SEQUENCE [LARGE SCALE GENOMIC DNA]</scope>
    <source>
        <strain evidence="6 7">PI-S10-A1B</strain>
    </source>
</reference>
<dbReference type="InterPro" id="IPR000524">
    <property type="entry name" value="Tscrpt_reg_HTH_GntR"/>
</dbReference>
<dbReference type="InterPro" id="IPR008920">
    <property type="entry name" value="TF_FadR/GntR_C"/>
</dbReference>
<dbReference type="SMART" id="SM00345">
    <property type="entry name" value="HTH_GNTR"/>
    <property type="match status" value="1"/>
</dbReference>
<dbReference type="InterPro" id="IPR036390">
    <property type="entry name" value="WH_DNA-bd_sf"/>
</dbReference>
<feature type="domain" description="HTH gntR-type" evidence="4">
    <location>
        <begin position="12"/>
        <end position="80"/>
    </location>
</feature>
<dbReference type="AlphaFoldDB" id="A0A3E2NEH7"/>
<dbReference type="InterPro" id="IPR011711">
    <property type="entry name" value="GntR_C"/>
</dbReference>
<dbReference type="SUPFAM" id="SSF48008">
    <property type="entry name" value="GntR ligand-binding domain-like"/>
    <property type="match status" value="1"/>
</dbReference>
<dbReference type="GO" id="GO:0003677">
    <property type="term" value="F:DNA binding"/>
    <property type="evidence" value="ECO:0007669"/>
    <property type="project" value="UniProtKB-KW"/>
</dbReference>
<dbReference type="PRINTS" id="PR00035">
    <property type="entry name" value="HTHGNTR"/>
</dbReference>
<reference evidence="5 8" key="2">
    <citation type="journal article" date="2024" name="Int. J. Syst. Evol. Microbiol.">
        <title>Lacrimispora brassicae sp. nov. isolated from fermented cabbage, and proposal of Clostridium indicum Gundawar et al. 2019 and Clostridium methoxybenzovorans Mechichi et al. 1999 as heterotypic synonyms of Lacrimispora amygdalina (Parshina et al. 2003) Haas and Blanchard 2020 and Lacrimispora indolis (McClung and McCoy 1957) Haas and Blanchard 2020, respectively.</title>
        <authorList>
            <person name="Kobayashi H."/>
            <person name="Tanizawa Y."/>
            <person name="Sakamoto M."/>
            <person name="Ohkuma M."/>
            <person name="Tohno M."/>
        </authorList>
    </citation>
    <scope>NUCLEOTIDE SEQUENCE [LARGE SCALE GENOMIC DNA]</scope>
    <source>
        <strain evidence="5 8">DSM 12857</strain>
    </source>
</reference>
<dbReference type="Pfam" id="PF00392">
    <property type="entry name" value="GntR"/>
    <property type="match status" value="1"/>
</dbReference>
<gene>
    <name evidence="6" type="ORF">DS742_08630</name>
    <name evidence="5" type="ORF">LAD12857_06200</name>
</gene>
<evidence type="ECO:0000313" key="8">
    <source>
        <dbReference type="Proteomes" id="UP001419084"/>
    </source>
</evidence>
<dbReference type="InterPro" id="IPR036388">
    <property type="entry name" value="WH-like_DNA-bd_sf"/>
</dbReference>
<dbReference type="Gene3D" id="1.10.10.10">
    <property type="entry name" value="Winged helix-like DNA-binding domain superfamily/Winged helix DNA-binding domain"/>
    <property type="match status" value="1"/>
</dbReference>
<evidence type="ECO:0000313" key="6">
    <source>
        <dbReference type="EMBL" id="RFZ79280.1"/>
    </source>
</evidence>
<dbReference type="SUPFAM" id="SSF46785">
    <property type="entry name" value="Winged helix' DNA-binding domain"/>
    <property type="match status" value="1"/>
</dbReference>
<dbReference type="PROSITE" id="PS50949">
    <property type="entry name" value="HTH_GNTR"/>
    <property type="match status" value="1"/>
</dbReference>
<evidence type="ECO:0000313" key="7">
    <source>
        <dbReference type="Proteomes" id="UP000260680"/>
    </source>
</evidence>
<dbReference type="PANTHER" id="PTHR43537">
    <property type="entry name" value="TRANSCRIPTIONAL REGULATOR, GNTR FAMILY"/>
    <property type="match status" value="1"/>
</dbReference>
<keyword evidence="3" id="KW-0804">Transcription</keyword>
<dbReference type="Gene3D" id="1.20.120.530">
    <property type="entry name" value="GntR ligand-binding domain-like"/>
    <property type="match status" value="1"/>
</dbReference>
<dbReference type="EMBL" id="QOHO01000025">
    <property type="protein sequence ID" value="RFZ79280.1"/>
    <property type="molecule type" value="Genomic_DNA"/>
</dbReference>
<evidence type="ECO:0000259" key="4">
    <source>
        <dbReference type="PROSITE" id="PS50949"/>
    </source>
</evidence>
<keyword evidence="8" id="KW-1185">Reference proteome</keyword>
<name>A0A3E2NEH7_9FIRM</name>
<dbReference type="Proteomes" id="UP000260680">
    <property type="component" value="Unassembled WGS sequence"/>
</dbReference>
<proteinExistence type="predicted"/>
<evidence type="ECO:0000256" key="2">
    <source>
        <dbReference type="ARBA" id="ARBA00023125"/>
    </source>
</evidence>
<dbReference type="Proteomes" id="UP001419084">
    <property type="component" value="Unassembled WGS sequence"/>
</dbReference>
<dbReference type="EMBL" id="BRPJ01000010">
    <property type="protein sequence ID" value="GLB28697.1"/>
    <property type="molecule type" value="Genomic_DNA"/>
</dbReference>
<keyword evidence="1" id="KW-0805">Transcription regulation</keyword>